<feature type="domain" description="NmrA-like" evidence="1">
    <location>
        <begin position="46"/>
        <end position="225"/>
    </location>
</feature>
<proteinExistence type="predicted"/>
<dbReference type="Gene3D" id="3.40.50.720">
    <property type="entry name" value="NAD(P)-binding Rossmann-like Domain"/>
    <property type="match status" value="1"/>
</dbReference>
<evidence type="ECO:0000259" key="1">
    <source>
        <dbReference type="Pfam" id="PF05368"/>
    </source>
</evidence>
<dbReference type="EMBL" id="QEAQ01000023">
    <property type="protein sequence ID" value="TPX59600.1"/>
    <property type="molecule type" value="Genomic_DNA"/>
</dbReference>
<accession>A0A507E983</accession>
<dbReference type="Proteomes" id="UP000318582">
    <property type="component" value="Unassembled WGS sequence"/>
</dbReference>
<evidence type="ECO:0000313" key="3">
    <source>
        <dbReference type="Proteomes" id="UP000318582"/>
    </source>
</evidence>
<evidence type="ECO:0000313" key="2">
    <source>
        <dbReference type="EMBL" id="TPX59600.1"/>
    </source>
</evidence>
<reference evidence="2 3" key="1">
    <citation type="journal article" date="2019" name="Sci. Rep.">
        <title>Comparative genomics of chytrid fungi reveal insights into the obligate biotrophic and pathogenic lifestyle of Synchytrium endobioticum.</title>
        <authorList>
            <person name="van de Vossenberg B.T.L.H."/>
            <person name="Warris S."/>
            <person name="Nguyen H.D.T."/>
            <person name="van Gent-Pelzer M.P.E."/>
            <person name="Joly D.L."/>
            <person name="van de Geest H.C."/>
            <person name="Bonants P.J.M."/>
            <person name="Smith D.S."/>
            <person name="Levesque C.A."/>
            <person name="van der Lee T.A.J."/>
        </authorList>
    </citation>
    <scope>NUCLEOTIDE SEQUENCE [LARGE SCALE GENOMIC DNA]</scope>
    <source>
        <strain evidence="2 3">CBS 809.83</strain>
    </source>
</reference>
<gene>
    <name evidence="2" type="ORF">PhCBS80983_g02367</name>
</gene>
<dbReference type="Gene3D" id="3.90.25.10">
    <property type="entry name" value="UDP-galactose 4-epimerase, domain 1"/>
    <property type="match status" value="1"/>
</dbReference>
<dbReference type="InterPro" id="IPR051604">
    <property type="entry name" value="Ergot_Alk_Oxidoreductase"/>
</dbReference>
<organism evidence="2 3">
    <name type="scientific">Powellomyces hirtus</name>
    <dbReference type="NCBI Taxonomy" id="109895"/>
    <lineage>
        <taxon>Eukaryota</taxon>
        <taxon>Fungi</taxon>
        <taxon>Fungi incertae sedis</taxon>
        <taxon>Chytridiomycota</taxon>
        <taxon>Chytridiomycota incertae sedis</taxon>
        <taxon>Chytridiomycetes</taxon>
        <taxon>Spizellomycetales</taxon>
        <taxon>Powellomycetaceae</taxon>
        <taxon>Powellomyces</taxon>
    </lineage>
</organism>
<comment type="caution">
    <text evidence="2">The sequence shown here is derived from an EMBL/GenBank/DDBJ whole genome shotgun (WGS) entry which is preliminary data.</text>
</comment>
<name>A0A507E983_9FUNG</name>
<dbReference type="Pfam" id="PF05368">
    <property type="entry name" value="NmrA"/>
    <property type="match status" value="1"/>
</dbReference>
<sequence length="323" mass="35750">MPPTAAPLNLLVTGASGHTTTSLINRLSEHPRKYNTHTISLSQSNDAAIQTVFEQTAFQAVYLVLPKTQHHCTEKVKMFLDIAKQNRVPFVIFVSSLGADTLTTHLAQRFMAIEAYLKTIRIPHTVLRVAPLQQTFMYLSDDFHQPIPTLDLPFSNGAFAPIHAADVARVAACILDNPTRHLGKTYTLTGPDLLTGVEIAGRASAGLDRPVRFRNCSPAEAKTHLDRIEPRLDPHTVTGVLALFDQIAAHVYNNTITSTVQAITAKPATHIDDFFRENCKLFNQYKDSHTQQKRTRRRGSDSVISSFVGSEGNGLGRFLRSKL</sequence>
<dbReference type="SUPFAM" id="SSF51735">
    <property type="entry name" value="NAD(P)-binding Rossmann-fold domains"/>
    <property type="match status" value="1"/>
</dbReference>
<dbReference type="PANTHER" id="PTHR43162">
    <property type="match status" value="1"/>
</dbReference>
<keyword evidence="3" id="KW-1185">Reference proteome</keyword>
<dbReference type="InterPro" id="IPR008030">
    <property type="entry name" value="NmrA-like"/>
</dbReference>
<protein>
    <recommendedName>
        <fullName evidence="1">NmrA-like domain-containing protein</fullName>
    </recommendedName>
</protein>
<dbReference type="STRING" id="109895.A0A507E983"/>
<dbReference type="AlphaFoldDB" id="A0A507E983"/>
<dbReference type="InterPro" id="IPR036291">
    <property type="entry name" value="NAD(P)-bd_dom_sf"/>
</dbReference>
<dbReference type="PANTHER" id="PTHR43162:SF1">
    <property type="entry name" value="PRESTALK A DIFFERENTIATION PROTEIN A"/>
    <property type="match status" value="1"/>
</dbReference>